<reference evidence="2" key="1">
    <citation type="submission" date="2021-01" db="EMBL/GenBank/DDBJ databases">
        <title>Enterococcus.</title>
        <authorList>
            <person name="Du X."/>
            <person name="Wang N."/>
        </authorList>
    </citation>
    <scope>NUCLEOTIDE SEQUENCE [LARGE SCALE GENOMIC DNA]</scope>
    <source>
        <strain evidence="2">T90-2</strain>
    </source>
</reference>
<protein>
    <submittedName>
        <fullName evidence="2">Uncharacterized protein</fullName>
    </submittedName>
</protein>
<feature type="region of interest" description="Disordered" evidence="1">
    <location>
        <begin position="1"/>
        <end position="33"/>
    </location>
</feature>
<evidence type="ECO:0000313" key="2">
    <source>
        <dbReference type="EMBL" id="QQV79537.1"/>
    </source>
</evidence>
<proteinExistence type="predicted"/>
<accession>A0A974NZJ8</accession>
<dbReference type="AlphaFoldDB" id="A0A974NZJ8"/>
<dbReference type="EMBL" id="CP068242">
    <property type="protein sequence ID" value="QQV79537.1"/>
    <property type="molecule type" value="Genomic_DNA"/>
</dbReference>
<gene>
    <name evidence="2" type="ORF">JG559_10070</name>
</gene>
<organism evidence="2">
    <name type="scientific">Enterococcus faecalis</name>
    <name type="common">Streptococcus faecalis</name>
    <dbReference type="NCBI Taxonomy" id="1351"/>
    <lineage>
        <taxon>Bacteria</taxon>
        <taxon>Bacillati</taxon>
        <taxon>Bacillota</taxon>
        <taxon>Bacilli</taxon>
        <taxon>Lactobacillales</taxon>
        <taxon>Enterococcaceae</taxon>
        <taxon>Enterococcus</taxon>
    </lineage>
</organism>
<sequence>MGCGSGNNDSTSKSASSNKNGHSRTIKKSGEKLKIGVKEDIPNFGYMNPDTNKKMKEWNQILHA</sequence>
<name>A0A974NZJ8_ENTFL</name>
<evidence type="ECO:0000256" key="1">
    <source>
        <dbReference type="SAM" id="MobiDB-lite"/>
    </source>
</evidence>
<feature type="compositionally biased region" description="Polar residues" evidence="1">
    <location>
        <begin position="1"/>
        <end position="20"/>
    </location>
</feature>